<accession>A0A9Q9DTJ9</accession>
<dbReference type="OrthoDB" id="9992527at2759"/>
<evidence type="ECO:0000259" key="4">
    <source>
        <dbReference type="SMART" id="SM00829"/>
    </source>
</evidence>
<dbReference type="PANTHER" id="PTHR45348:SF2">
    <property type="entry name" value="ZINC-TYPE ALCOHOL DEHYDROGENASE-LIKE PROTEIN C2E1P3.01"/>
    <property type="match status" value="1"/>
</dbReference>
<dbReference type="SUPFAM" id="SSF51735">
    <property type="entry name" value="NAD(P)-binding Rossmann-fold domains"/>
    <property type="match status" value="1"/>
</dbReference>
<protein>
    <recommendedName>
        <fullName evidence="4">Enoyl reductase (ER) domain-containing protein</fullName>
    </recommendedName>
</protein>
<dbReference type="Proteomes" id="UP001056012">
    <property type="component" value="Chromosome 3"/>
</dbReference>
<gene>
    <name evidence="5" type="ORF">yc1106_05133</name>
</gene>
<dbReference type="Pfam" id="PF08240">
    <property type="entry name" value="ADH_N"/>
    <property type="match status" value="1"/>
</dbReference>
<evidence type="ECO:0000256" key="3">
    <source>
        <dbReference type="ARBA" id="ARBA00023002"/>
    </source>
</evidence>
<dbReference type="InterPro" id="IPR013149">
    <property type="entry name" value="ADH-like_C"/>
</dbReference>
<keyword evidence="3" id="KW-0560">Oxidoreductase</keyword>
<dbReference type="InterPro" id="IPR020843">
    <property type="entry name" value="ER"/>
</dbReference>
<dbReference type="InterPro" id="IPR013154">
    <property type="entry name" value="ADH-like_N"/>
</dbReference>
<reference evidence="5" key="1">
    <citation type="submission" date="2021-12" db="EMBL/GenBank/DDBJ databases">
        <title>Curvularia clavata genome.</title>
        <authorList>
            <person name="Cao Y."/>
        </authorList>
    </citation>
    <scope>NUCLEOTIDE SEQUENCE</scope>
    <source>
        <strain evidence="5">Yc1106</strain>
    </source>
</reference>
<dbReference type="SMART" id="SM00829">
    <property type="entry name" value="PKS_ER"/>
    <property type="match status" value="1"/>
</dbReference>
<dbReference type="InterPro" id="IPR047122">
    <property type="entry name" value="Trans-enoyl_RdTase-like"/>
</dbReference>
<dbReference type="AlphaFoldDB" id="A0A9Q9DTJ9"/>
<comment type="similarity">
    <text evidence="1">Belongs to the zinc-containing alcohol dehydrogenase family.</text>
</comment>
<evidence type="ECO:0000313" key="5">
    <source>
        <dbReference type="EMBL" id="USP77859.1"/>
    </source>
</evidence>
<dbReference type="SUPFAM" id="SSF50129">
    <property type="entry name" value="GroES-like"/>
    <property type="match status" value="1"/>
</dbReference>
<dbReference type="InterPro" id="IPR036291">
    <property type="entry name" value="NAD(P)-bd_dom_sf"/>
</dbReference>
<comment type="subunit">
    <text evidence="2">Monomer.</text>
</comment>
<dbReference type="Gene3D" id="3.90.180.10">
    <property type="entry name" value="Medium-chain alcohol dehydrogenases, catalytic domain"/>
    <property type="match status" value="1"/>
</dbReference>
<dbReference type="Pfam" id="PF00107">
    <property type="entry name" value="ADH_zinc_N"/>
    <property type="match status" value="1"/>
</dbReference>
<dbReference type="EMBL" id="CP089276">
    <property type="protein sequence ID" value="USP77859.1"/>
    <property type="molecule type" value="Genomic_DNA"/>
</dbReference>
<dbReference type="VEuPathDB" id="FungiDB:yc1106_05133"/>
<keyword evidence="6" id="KW-1185">Reference proteome</keyword>
<sequence length="361" mass="38361">MSLPSTFQGCELRTPKAKLSLVQRSLSPLGSKELGIKITATAINPVDYKMRDYDVFLKEYPAVLGSDAAGVVVAVGPDVKGFQVGDRVFFQGIIGNYDASTFQQYCKMPAELVSKTPDNISDEEASGIMLATVAVVTAFYAEQGHGMIPPWEKDGDQVGKGKSIIIIGGASSVGQYAIQMARLSGYDRIVTNASSNNHDFLKSIGAHAVLDRSKSDVDTFFEALGGSPLDFVFDAISAPSTQKLAVQVLRKAKTPGSDLVTVHVVVPEHPDPEAKALGQSAEPRIEIKQILGLGSSPTLRPLSEPLAKFLGGPDGYIAQGLFTPNRPQVVPGGLAAIEEALAMNKKGVSGKKVVIRPHETK</sequence>
<dbReference type="GO" id="GO:0016651">
    <property type="term" value="F:oxidoreductase activity, acting on NAD(P)H"/>
    <property type="evidence" value="ECO:0007669"/>
    <property type="project" value="InterPro"/>
</dbReference>
<proteinExistence type="inferred from homology"/>
<name>A0A9Q9DTJ9_CURCL</name>
<dbReference type="InterPro" id="IPR011032">
    <property type="entry name" value="GroES-like_sf"/>
</dbReference>
<feature type="domain" description="Enoyl reductase (ER)" evidence="4">
    <location>
        <begin position="16"/>
        <end position="354"/>
    </location>
</feature>
<organism evidence="5 6">
    <name type="scientific">Curvularia clavata</name>
    <dbReference type="NCBI Taxonomy" id="95742"/>
    <lineage>
        <taxon>Eukaryota</taxon>
        <taxon>Fungi</taxon>
        <taxon>Dikarya</taxon>
        <taxon>Ascomycota</taxon>
        <taxon>Pezizomycotina</taxon>
        <taxon>Dothideomycetes</taxon>
        <taxon>Pleosporomycetidae</taxon>
        <taxon>Pleosporales</taxon>
        <taxon>Pleosporineae</taxon>
        <taxon>Pleosporaceae</taxon>
        <taxon>Curvularia</taxon>
    </lineage>
</organism>
<evidence type="ECO:0000256" key="1">
    <source>
        <dbReference type="ARBA" id="ARBA00008072"/>
    </source>
</evidence>
<dbReference type="PANTHER" id="PTHR45348">
    <property type="entry name" value="HYPOTHETICAL OXIDOREDUCTASE (EUROFUNG)"/>
    <property type="match status" value="1"/>
</dbReference>
<dbReference type="Gene3D" id="3.40.50.720">
    <property type="entry name" value="NAD(P)-binding Rossmann-like Domain"/>
    <property type="match status" value="1"/>
</dbReference>
<dbReference type="CDD" id="cd08249">
    <property type="entry name" value="enoyl_reductase_like"/>
    <property type="match status" value="1"/>
</dbReference>
<evidence type="ECO:0000256" key="2">
    <source>
        <dbReference type="ARBA" id="ARBA00011245"/>
    </source>
</evidence>
<evidence type="ECO:0000313" key="6">
    <source>
        <dbReference type="Proteomes" id="UP001056012"/>
    </source>
</evidence>